<evidence type="ECO:0000259" key="1">
    <source>
        <dbReference type="Pfam" id="PF04991"/>
    </source>
</evidence>
<dbReference type="Proteomes" id="UP000016491">
    <property type="component" value="Unassembled WGS sequence"/>
</dbReference>
<protein>
    <submittedName>
        <fullName evidence="2">LICD family protein</fullName>
    </submittedName>
</protein>
<reference evidence="2 3" key="1">
    <citation type="submission" date="2013-07" db="EMBL/GenBank/DDBJ databases">
        <authorList>
            <person name="Weinstock G."/>
            <person name="Sodergren E."/>
            <person name="Wylie T."/>
            <person name="Fulton L."/>
            <person name="Fulton R."/>
            <person name="Fronick C."/>
            <person name="O'Laughlin M."/>
            <person name="Godfrey J."/>
            <person name="Miner T."/>
            <person name="Herter B."/>
            <person name="Appelbaum E."/>
            <person name="Cordes M."/>
            <person name="Lek S."/>
            <person name="Wollam A."/>
            <person name="Pepin K.H."/>
            <person name="Palsikar V.B."/>
            <person name="Mitreva M."/>
            <person name="Wilson R.K."/>
        </authorList>
    </citation>
    <scope>NUCLEOTIDE SEQUENCE [LARGE SCALE GENOMIC DNA]</scope>
    <source>
        <strain evidence="2 3">ATCC 14940</strain>
    </source>
</reference>
<organism evidence="2 3">
    <name type="scientific">[Clostridium] symbiosum ATCC 14940</name>
    <dbReference type="NCBI Taxonomy" id="411472"/>
    <lineage>
        <taxon>Bacteria</taxon>
        <taxon>Bacillati</taxon>
        <taxon>Bacillota</taxon>
        <taxon>Clostridia</taxon>
        <taxon>Lachnospirales</taxon>
        <taxon>Lachnospiraceae</taxon>
        <taxon>Otoolea</taxon>
    </lineage>
</organism>
<dbReference type="PANTHER" id="PTHR43404:SF2">
    <property type="entry name" value="LIPOPOLYSACCHARIDE CHOLINEPHOSPHOTRANSFERASE LICD"/>
    <property type="match status" value="1"/>
</dbReference>
<name>A0ABC9TVX3_CLOSY</name>
<dbReference type="AlphaFoldDB" id="A0ABC9TVX3"/>
<comment type="caution">
    <text evidence="2">The sequence shown here is derived from an EMBL/GenBank/DDBJ whole genome shotgun (WGS) entry which is preliminary data.</text>
</comment>
<sequence>MKDNTEIDFIHKLTLELLDEFSKLCETAEVEYFLSGGTLLGAVRHQGFIPWDDDADIMMLRDDYMRLLKVQKNYLDTRQYQILSVNDNTYPRDFARFVRKDYFKTDECVEDNICPYVGIDIFPVDFVPSNKIIFELLYQFLSFFKRLMGVYGSKKNTGVTEITRFLRNMFRPVVSLIGGYRLARVVQTIELTSNRLCNKSVAALSGINGRKEKWEYEDYLPKMKLKFEGLYFNCPLNYDIYLKNLYGDYMKIPPENKRVTHGISILKR</sequence>
<evidence type="ECO:0000313" key="3">
    <source>
        <dbReference type="Proteomes" id="UP000016491"/>
    </source>
</evidence>
<proteinExistence type="predicted"/>
<dbReference type="RefSeq" id="WP_021643622.1">
    <property type="nucleotide sequence ID" value="NZ_KE993033.1"/>
</dbReference>
<evidence type="ECO:0000313" key="2">
    <source>
        <dbReference type="EMBL" id="ERI75891.1"/>
    </source>
</evidence>
<feature type="domain" description="LicD/FKTN/FKRP nucleotidyltransferase" evidence="1">
    <location>
        <begin position="25"/>
        <end position="247"/>
    </location>
</feature>
<dbReference type="EMBL" id="AWSU01000230">
    <property type="protein sequence ID" value="ERI75891.1"/>
    <property type="molecule type" value="Genomic_DNA"/>
</dbReference>
<dbReference type="Pfam" id="PF04991">
    <property type="entry name" value="LicD"/>
    <property type="match status" value="1"/>
</dbReference>
<dbReference type="InterPro" id="IPR007074">
    <property type="entry name" value="LicD/FKTN/FKRP_NTP_transf"/>
</dbReference>
<dbReference type="PANTHER" id="PTHR43404">
    <property type="entry name" value="LIPOPOLYSACCHARIDE CHOLINEPHOSPHOTRANSFERASE LICD"/>
    <property type="match status" value="1"/>
</dbReference>
<accession>A0ABC9TVX3</accession>
<gene>
    <name evidence="2" type="ORF">CLOSYM_02956</name>
</gene>
<dbReference type="InterPro" id="IPR052942">
    <property type="entry name" value="LPS_cholinephosphotransferase"/>
</dbReference>
<dbReference type="GO" id="GO:0009100">
    <property type="term" value="P:glycoprotein metabolic process"/>
    <property type="evidence" value="ECO:0007669"/>
    <property type="project" value="UniProtKB-ARBA"/>
</dbReference>